<keyword evidence="1" id="KW-0344">Guanine-nucleotide releasing factor</keyword>
<organism evidence="2 3">
    <name type="scientific">Paralvinella palmiformis</name>
    <dbReference type="NCBI Taxonomy" id="53620"/>
    <lineage>
        <taxon>Eukaryota</taxon>
        <taxon>Metazoa</taxon>
        <taxon>Spiralia</taxon>
        <taxon>Lophotrochozoa</taxon>
        <taxon>Annelida</taxon>
        <taxon>Polychaeta</taxon>
        <taxon>Sedentaria</taxon>
        <taxon>Canalipalpata</taxon>
        <taxon>Terebellida</taxon>
        <taxon>Terebelliformia</taxon>
        <taxon>Alvinellidae</taxon>
        <taxon>Paralvinella</taxon>
    </lineage>
</organism>
<dbReference type="GO" id="GO:0005737">
    <property type="term" value="C:cytoplasm"/>
    <property type="evidence" value="ECO:0007669"/>
    <property type="project" value="TreeGrafter"/>
</dbReference>
<protein>
    <submittedName>
        <fullName evidence="2">Uncharacterized protein</fullName>
    </submittedName>
</protein>
<sequence>MGESACTLTVLDVADALQSGYAYISGGKSASGHPIITFPDNQEACDLSDEDYKSIVSYLTSIPPYVFYY</sequence>
<dbReference type="PANTHER" id="PTHR22826">
    <property type="entry name" value="RHO GUANINE EXCHANGE FACTOR-RELATED"/>
    <property type="match status" value="1"/>
</dbReference>
<dbReference type="EMBL" id="JAODUP010000237">
    <property type="protein sequence ID" value="KAK2155523.1"/>
    <property type="molecule type" value="Genomic_DNA"/>
</dbReference>
<evidence type="ECO:0000256" key="1">
    <source>
        <dbReference type="ARBA" id="ARBA00022658"/>
    </source>
</evidence>
<dbReference type="GO" id="GO:0005085">
    <property type="term" value="F:guanyl-nucleotide exchange factor activity"/>
    <property type="evidence" value="ECO:0007669"/>
    <property type="project" value="UniProtKB-KW"/>
</dbReference>
<comment type="caution">
    <text evidence="2">The sequence shown here is derived from an EMBL/GenBank/DDBJ whole genome shotgun (WGS) entry which is preliminary data.</text>
</comment>
<proteinExistence type="predicted"/>
<evidence type="ECO:0000313" key="3">
    <source>
        <dbReference type="Proteomes" id="UP001208570"/>
    </source>
</evidence>
<dbReference type="PANTHER" id="PTHR22826:SF211">
    <property type="entry name" value="LD43457P"/>
    <property type="match status" value="1"/>
</dbReference>
<reference evidence="2" key="1">
    <citation type="journal article" date="2023" name="Mol. Biol. Evol.">
        <title>Third-Generation Sequencing Reveals the Adaptive Role of the Epigenome in Three Deep-Sea Polychaetes.</title>
        <authorList>
            <person name="Perez M."/>
            <person name="Aroh O."/>
            <person name="Sun Y."/>
            <person name="Lan Y."/>
            <person name="Juniper S.K."/>
            <person name="Young C.R."/>
            <person name="Angers B."/>
            <person name="Qian P.Y."/>
        </authorList>
    </citation>
    <scope>NUCLEOTIDE SEQUENCE</scope>
    <source>
        <strain evidence="2">P08H-3</strain>
    </source>
</reference>
<gene>
    <name evidence="2" type="ORF">LSH36_237g00001</name>
</gene>
<accession>A0AAD9JLP3</accession>
<dbReference type="Proteomes" id="UP001208570">
    <property type="component" value="Unassembled WGS sequence"/>
</dbReference>
<dbReference type="InterPro" id="IPR051336">
    <property type="entry name" value="RhoGEF_Guanine_NuclExch_SF"/>
</dbReference>
<name>A0AAD9JLP3_9ANNE</name>
<dbReference type="AlphaFoldDB" id="A0AAD9JLP3"/>
<keyword evidence="3" id="KW-1185">Reference proteome</keyword>
<evidence type="ECO:0000313" key="2">
    <source>
        <dbReference type="EMBL" id="KAK2155523.1"/>
    </source>
</evidence>